<proteinExistence type="predicted"/>
<dbReference type="Proteomes" id="UP000292695">
    <property type="component" value="Unassembled WGS sequence"/>
</dbReference>
<dbReference type="AlphaFoldDB" id="A0A4R0J1X2"/>
<evidence type="ECO:0000313" key="3">
    <source>
        <dbReference type="Proteomes" id="UP000292695"/>
    </source>
</evidence>
<dbReference type="EMBL" id="SJKA01000002">
    <property type="protein sequence ID" value="TCC39370.1"/>
    <property type="molecule type" value="Genomic_DNA"/>
</dbReference>
<comment type="caution">
    <text evidence="2">The sequence shown here is derived from an EMBL/GenBank/DDBJ whole genome shotgun (WGS) entry which is preliminary data.</text>
</comment>
<feature type="compositionally biased region" description="Basic and acidic residues" evidence="1">
    <location>
        <begin position="10"/>
        <end position="23"/>
    </location>
</feature>
<dbReference type="RefSeq" id="WP_131285420.1">
    <property type="nucleotide sequence ID" value="NZ_SJKA01000002.1"/>
</dbReference>
<feature type="compositionally biased region" description="Low complexity" evidence="1">
    <location>
        <begin position="52"/>
        <end position="64"/>
    </location>
</feature>
<reference evidence="2 3" key="1">
    <citation type="submission" date="2019-02" db="EMBL/GenBank/DDBJ databases">
        <title>Kribbella capetownensis sp. nov. and Kribbella speibonae sp. nov., isolated from soil.</title>
        <authorList>
            <person name="Curtis S.M."/>
            <person name="Norton I."/>
            <person name="Everest G.J."/>
            <person name="Meyers P.R."/>
        </authorList>
    </citation>
    <scope>NUCLEOTIDE SEQUENCE [LARGE SCALE GENOMIC DNA]</scope>
    <source>
        <strain evidence="2 3">DSM 27082</strain>
    </source>
</reference>
<name>A0A4R0J1X2_9ACTN</name>
<protein>
    <submittedName>
        <fullName evidence="2">Uncharacterized protein</fullName>
    </submittedName>
</protein>
<sequence>MTEGPNEPAYEDRIDLSEVRKSVDSLNVEPAQPYDGPISSLMSPYEPPADPPSQSAAAQASSEE</sequence>
<feature type="region of interest" description="Disordered" evidence="1">
    <location>
        <begin position="1"/>
        <end position="64"/>
    </location>
</feature>
<evidence type="ECO:0000313" key="2">
    <source>
        <dbReference type="EMBL" id="TCC39370.1"/>
    </source>
</evidence>
<keyword evidence="3" id="KW-1185">Reference proteome</keyword>
<accession>A0A4R0J1X2</accession>
<evidence type="ECO:0000256" key="1">
    <source>
        <dbReference type="SAM" id="MobiDB-lite"/>
    </source>
</evidence>
<gene>
    <name evidence="2" type="ORF">E0H50_05395</name>
</gene>
<organism evidence="2 3">
    <name type="scientific">Kribbella sindirgiensis</name>
    <dbReference type="NCBI Taxonomy" id="1124744"/>
    <lineage>
        <taxon>Bacteria</taxon>
        <taxon>Bacillati</taxon>
        <taxon>Actinomycetota</taxon>
        <taxon>Actinomycetes</taxon>
        <taxon>Propionibacteriales</taxon>
        <taxon>Kribbellaceae</taxon>
        <taxon>Kribbella</taxon>
    </lineage>
</organism>